<organism evidence="2 3">
    <name type="scientific">Podospora australis</name>
    <dbReference type="NCBI Taxonomy" id="1536484"/>
    <lineage>
        <taxon>Eukaryota</taxon>
        <taxon>Fungi</taxon>
        <taxon>Dikarya</taxon>
        <taxon>Ascomycota</taxon>
        <taxon>Pezizomycotina</taxon>
        <taxon>Sordariomycetes</taxon>
        <taxon>Sordariomycetidae</taxon>
        <taxon>Sordariales</taxon>
        <taxon>Podosporaceae</taxon>
        <taxon>Podospora</taxon>
    </lineage>
</organism>
<feature type="region of interest" description="Disordered" evidence="1">
    <location>
        <begin position="770"/>
        <end position="818"/>
    </location>
</feature>
<feature type="region of interest" description="Disordered" evidence="1">
    <location>
        <begin position="582"/>
        <end position="608"/>
    </location>
</feature>
<feature type="region of interest" description="Disordered" evidence="1">
    <location>
        <begin position="286"/>
        <end position="357"/>
    </location>
</feature>
<feature type="compositionally biased region" description="Low complexity" evidence="1">
    <location>
        <begin position="792"/>
        <end position="807"/>
    </location>
</feature>
<feature type="region of interest" description="Disordered" evidence="1">
    <location>
        <begin position="49"/>
        <end position="112"/>
    </location>
</feature>
<dbReference type="Proteomes" id="UP001302126">
    <property type="component" value="Unassembled WGS sequence"/>
</dbReference>
<evidence type="ECO:0000256" key="1">
    <source>
        <dbReference type="SAM" id="MobiDB-lite"/>
    </source>
</evidence>
<feature type="compositionally biased region" description="Pro residues" evidence="1">
    <location>
        <begin position="892"/>
        <end position="906"/>
    </location>
</feature>
<evidence type="ECO:0000313" key="2">
    <source>
        <dbReference type="EMBL" id="KAK4192083.1"/>
    </source>
</evidence>
<feature type="region of interest" description="Disordered" evidence="1">
    <location>
        <begin position="700"/>
        <end position="723"/>
    </location>
</feature>
<gene>
    <name evidence="2" type="ORF">QBC35DRAFT_374403</name>
</gene>
<comment type="caution">
    <text evidence="2">The sequence shown here is derived from an EMBL/GenBank/DDBJ whole genome shotgun (WGS) entry which is preliminary data.</text>
</comment>
<reference evidence="2" key="1">
    <citation type="journal article" date="2023" name="Mol. Phylogenet. Evol.">
        <title>Genome-scale phylogeny and comparative genomics of the fungal order Sordariales.</title>
        <authorList>
            <person name="Hensen N."/>
            <person name="Bonometti L."/>
            <person name="Westerberg I."/>
            <person name="Brannstrom I.O."/>
            <person name="Guillou S."/>
            <person name="Cros-Aarteil S."/>
            <person name="Calhoun S."/>
            <person name="Haridas S."/>
            <person name="Kuo A."/>
            <person name="Mondo S."/>
            <person name="Pangilinan J."/>
            <person name="Riley R."/>
            <person name="LaButti K."/>
            <person name="Andreopoulos B."/>
            <person name="Lipzen A."/>
            <person name="Chen C."/>
            <person name="Yan M."/>
            <person name="Daum C."/>
            <person name="Ng V."/>
            <person name="Clum A."/>
            <person name="Steindorff A."/>
            <person name="Ohm R.A."/>
            <person name="Martin F."/>
            <person name="Silar P."/>
            <person name="Natvig D.O."/>
            <person name="Lalanne C."/>
            <person name="Gautier V."/>
            <person name="Ament-Velasquez S.L."/>
            <person name="Kruys A."/>
            <person name="Hutchinson M.I."/>
            <person name="Powell A.J."/>
            <person name="Barry K."/>
            <person name="Miller A.N."/>
            <person name="Grigoriev I.V."/>
            <person name="Debuchy R."/>
            <person name="Gladieux P."/>
            <person name="Hiltunen Thoren M."/>
            <person name="Johannesson H."/>
        </authorList>
    </citation>
    <scope>NUCLEOTIDE SEQUENCE</scope>
    <source>
        <strain evidence="2">PSN309</strain>
    </source>
</reference>
<reference evidence="2" key="2">
    <citation type="submission" date="2023-05" db="EMBL/GenBank/DDBJ databases">
        <authorList>
            <consortium name="Lawrence Berkeley National Laboratory"/>
            <person name="Steindorff A."/>
            <person name="Hensen N."/>
            <person name="Bonometti L."/>
            <person name="Westerberg I."/>
            <person name="Brannstrom I.O."/>
            <person name="Guillou S."/>
            <person name="Cros-Aarteil S."/>
            <person name="Calhoun S."/>
            <person name="Haridas S."/>
            <person name="Kuo A."/>
            <person name="Mondo S."/>
            <person name="Pangilinan J."/>
            <person name="Riley R."/>
            <person name="Labutti K."/>
            <person name="Andreopoulos B."/>
            <person name="Lipzen A."/>
            <person name="Chen C."/>
            <person name="Yanf M."/>
            <person name="Daum C."/>
            <person name="Ng V."/>
            <person name="Clum A."/>
            <person name="Ohm R."/>
            <person name="Martin F."/>
            <person name="Silar P."/>
            <person name="Natvig D."/>
            <person name="Lalanne C."/>
            <person name="Gautier V."/>
            <person name="Ament-Velasquez S.L."/>
            <person name="Kruys A."/>
            <person name="Hutchinson M.I."/>
            <person name="Powell A.J."/>
            <person name="Barry K."/>
            <person name="Miller A.N."/>
            <person name="Grigoriev I.V."/>
            <person name="Debuchy R."/>
            <person name="Gladieux P."/>
            <person name="Thoren M.H."/>
            <person name="Johannesson H."/>
        </authorList>
    </citation>
    <scope>NUCLEOTIDE SEQUENCE</scope>
    <source>
        <strain evidence="2">PSN309</strain>
    </source>
</reference>
<proteinExistence type="predicted"/>
<dbReference type="AlphaFoldDB" id="A0AAN7AM07"/>
<sequence>MPLANNTTSTSTITNTTDSNNTNNITASNNASPARASTSVSAAAVAAAAANNSNNGSSTRGKAGNARGGGRSTRGGRTTKVSKPTQAKPPAGRGRRQKVYDSSRAQAAHERTQELRSAYSALMKILKPAAQELAERSISDLLEDPTIHERAPEYGDVLGFLQERHADATRKFGLALQHGINMAEHVYKGEQEAAREAFARRVEELTEDRLGELLQELERVELLHSLRLPIDLPAATNSDYTYKVITMEEHNSLGIFFEKRDGIEVPFSGTSLKDLMVKPITMPLESAKRKADGQPEGQPAPKHAATAKEEESGPPLPRNAASLLGGVEAIEDAAGTPPDSGSNAPNTPLPDLADDVPEVNGHVRASAEGTAADAPDLPLPRGALPPDEYGVRLIARRSNRAADAYNNRIVLPNLFEFDELDVGFRDSTNSAQKGATKARRGKYLEKPNSNFMFVDRKCGIWDATEAAGELDEALVKKHNLHPKYGLFLPSSVNYQEEPKPHVDGWKPVCLVAPNGQVTHASRTIPAARRDLANRKAEEEVEAKIKIHNLLKLFEEEEGISNTDLVPSSESVQQRRREELLARDMDPDADYEPSPTPAAPTPAPEPLAEDTSRFDRFADEALRAAAELEAQQEVPRAAVPKVTPQPSTRPGYDAIRDIFTDSSPTQHFSQPSVPTAPAISEPAPPADTANLAVLADTAMQQGPSQPTIHNHQQPNGIGRPHECDHQNYPAVEHVHSVEYGPQPEYPPIPFVRPVEGSAPAEPARSNDFLRTALNPPAAYPPPPGGPMQEYQDASFASAGSQASQAAGSRTPISNGASVGLPALRPVRNLLNDSPPPQSEAQTSPAMQQGNMVITNSGAYYPPAPARPFHNGFSVQEPLQHLQPLQPQMLPGPLQAPPLPGPPPPLAPIAPRQTSPYRESPPPYQNIHPQLAPAPTAGIPILPAGSQPSPHSRPGSSSASIPAPVGGSATASSKYRKLEPAPTPPHRMTYTANGTELRTVPFDYREAIKDYSAVEAPPRHGPTQIRGWTHNNIRKARPSSARGDGNPNTDESA</sequence>
<accession>A0AAN7AM07</accession>
<feature type="region of interest" description="Disordered" evidence="1">
    <location>
        <begin position="825"/>
        <end position="844"/>
    </location>
</feature>
<feature type="region of interest" description="Disordered" evidence="1">
    <location>
        <begin position="883"/>
        <end position="991"/>
    </location>
</feature>
<dbReference type="EMBL" id="MU864356">
    <property type="protein sequence ID" value="KAK4192083.1"/>
    <property type="molecule type" value="Genomic_DNA"/>
</dbReference>
<evidence type="ECO:0000313" key="3">
    <source>
        <dbReference type="Proteomes" id="UP001302126"/>
    </source>
</evidence>
<feature type="compositionally biased region" description="Low complexity" evidence="1">
    <location>
        <begin position="943"/>
        <end position="967"/>
    </location>
</feature>
<protein>
    <submittedName>
        <fullName evidence="2">Uncharacterized protein</fullName>
    </submittedName>
</protein>
<keyword evidence="3" id="KW-1185">Reference proteome</keyword>
<feature type="region of interest" description="Disordered" evidence="1">
    <location>
        <begin position="1"/>
        <end position="33"/>
    </location>
</feature>
<feature type="region of interest" description="Disordered" evidence="1">
    <location>
        <begin position="1010"/>
        <end position="1051"/>
    </location>
</feature>
<name>A0AAN7AM07_9PEZI</name>
<feature type="compositionally biased region" description="Polar residues" evidence="1">
    <location>
        <begin position="700"/>
        <end position="714"/>
    </location>
</feature>
<feature type="compositionally biased region" description="Pro residues" evidence="1">
    <location>
        <begin position="593"/>
        <end position="604"/>
    </location>
</feature>
<feature type="compositionally biased region" description="Low complexity" evidence="1">
    <location>
        <begin position="49"/>
        <end position="65"/>
    </location>
</feature>